<gene>
    <name evidence="7" type="ORF">CHRIB12_LOCUS6379</name>
</gene>
<dbReference type="EMBL" id="CAGKOT010000010">
    <property type="protein sequence ID" value="CAB5356560.1"/>
    <property type="molecule type" value="Genomic_DNA"/>
</dbReference>
<reference evidence="7" key="1">
    <citation type="submission" date="2020-05" db="EMBL/GenBank/DDBJ databases">
        <authorList>
            <person name="Rincon C."/>
            <person name="Sanders R I."/>
            <person name="Robbins C."/>
            <person name="Chaturvedi A."/>
        </authorList>
    </citation>
    <scope>NUCLEOTIDE SEQUENCE</scope>
    <source>
        <strain evidence="7">CHB12</strain>
    </source>
</reference>
<feature type="compositionally biased region" description="Polar residues" evidence="5">
    <location>
        <begin position="82"/>
        <end position="101"/>
    </location>
</feature>
<evidence type="ECO:0000256" key="5">
    <source>
        <dbReference type="SAM" id="MobiDB-lite"/>
    </source>
</evidence>
<accession>A0A916E3L4</accession>
<keyword evidence="3" id="KW-0862">Zinc</keyword>
<feature type="compositionally biased region" description="Polar residues" evidence="5">
    <location>
        <begin position="58"/>
        <end position="72"/>
    </location>
</feature>
<keyword evidence="1" id="KW-0479">Metal-binding</keyword>
<feature type="domain" description="BED-type" evidence="6">
    <location>
        <begin position="6"/>
        <end position="59"/>
    </location>
</feature>
<dbReference type="AlphaFoldDB" id="A0A916E3L4"/>
<evidence type="ECO:0000256" key="2">
    <source>
        <dbReference type="ARBA" id="ARBA00022771"/>
    </source>
</evidence>
<dbReference type="InterPro" id="IPR003656">
    <property type="entry name" value="Znf_BED"/>
</dbReference>
<dbReference type="GO" id="GO:0003677">
    <property type="term" value="F:DNA binding"/>
    <property type="evidence" value="ECO:0007669"/>
    <property type="project" value="InterPro"/>
</dbReference>
<proteinExistence type="predicted"/>
<sequence>MIRKERKKGPVWVHFKTVVESNNSHPPVQCKYCYKNYQRAVPERMQAHLDKCPKAPSNAKSQPKQQLINNFNGGHMSEDQDANTILSSQHFIQRPQSPFESQDSEEMNMQIEYSDQLESPHVINME</sequence>
<dbReference type="Proteomes" id="UP000684084">
    <property type="component" value="Unassembled WGS sequence"/>
</dbReference>
<evidence type="ECO:0000313" key="7">
    <source>
        <dbReference type="EMBL" id="CAB5356560.1"/>
    </source>
</evidence>
<dbReference type="VEuPathDB" id="FungiDB:RhiirFUN_010811"/>
<evidence type="ECO:0000313" key="8">
    <source>
        <dbReference type="Proteomes" id="UP000684084"/>
    </source>
</evidence>
<dbReference type="GO" id="GO:0008270">
    <property type="term" value="F:zinc ion binding"/>
    <property type="evidence" value="ECO:0007669"/>
    <property type="project" value="UniProtKB-KW"/>
</dbReference>
<evidence type="ECO:0000256" key="1">
    <source>
        <dbReference type="ARBA" id="ARBA00022723"/>
    </source>
</evidence>
<feature type="region of interest" description="Disordered" evidence="5">
    <location>
        <begin position="50"/>
        <end position="126"/>
    </location>
</feature>
<keyword evidence="2 4" id="KW-0863">Zinc-finger</keyword>
<comment type="caution">
    <text evidence="7">The sequence shown here is derived from an EMBL/GenBank/DDBJ whole genome shotgun (WGS) entry which is preliminary data.</text>
</comment>
<name>A0A916E3L4_9GLOM</name>
<dbReference type="PROSITE" id="PS50808">
    <property type="entry name" value="ZF_BED"/>
    <property type="match status" value="1"/>
</dbReference>
<protein>
    <recommendedName>
        <fullName evidence="6">BED-type domain-containing protein</fullName>
    </recommendedName>
</protein>
<evidence type="ECO:0000259" key="6">
    <source>
        <dbReference type="PROSITE" id="PS50808"/>
    </source>
</evidence>
<evidence type="ECO:0000256" key="4">
    <source>
        <dbReference type="PROSITE-ProRule" id="PRU00027"/>
    </source>
</evidence>
<organism evidence="7 8">
    <name type="scientific">Rhizophagus irregularis</name>
    <dbReference type="NCBI Taxonomy" id="588596"/>
    <lineage>
        <taxon>Eukaryota</taxon>
        <taxon>Fungi</taxon>
        <taxon>Fungi incertae sedis</taxon>
        <taxon>Mucoromycota</taxon>
        <taxon>Glomeromycotina</taxon>
        <taxon>Glomeromycetes</taxon>
        <taxon>Glomerales</taxon>
        <taxon>Glomeraceae</taxon>
        <taxon>Rhizophagus</taxon>
    </lineage>
</organism>
<dbReference type="OrthoDB" id="2303856at2759"/>
<evidence type="ECO:0000256" key="3">
    <source>
        <dbReference type="ARBA" id="ARBA00022833"/>
    </source>
</evidence>